<keyword evidence="9" id="KW-0869">Chloride channel</keyword>
<keyword evidence="7" id="KW-0406">Ion transport</keyword>
<keyword evidence="10" id="KW-0325">Glycoprotein</keyword>
<name>A0A0L0F4U7_9EUKA</name>
<proteinExistence type="inferred from homology"/>
<evidence type="ECO:0000256" key="13">
    <source>
        <dbReference type="SAM" id="Phobius"/>
    </source>
</evidence>
<evidence type="ECO:0000256" key="8">
    <source>
        <dbReference type="ARBA" id="ARBA00023136"/>
    </source>
</evidence>
<feature type="transmembrane region" description="Helical" evidence="13">
    <location>
        <begin position="9"/>
        <end position="31"/>
    </location>
</feature>
<keyword evidence="3" id="KW-0813">Transport</keyword>
<sequence>MAKRVTKFFFLPFAAIIMILSIVIVGLMFAVNVGMSDFCYTPDVTVTSVLPDDNTAFVSYYTNCEGENRFLDELNDKGELLSLLNDFNPLLNLSIGLCPIETHDDINLATNS</sequence>
<evidence type="ECO:0000256" key="2">
    <source>
        <dbReference type="ARBA" id="ARBA00009849"/>
    </source>
</evidence>
<dbReference type="GO" id="GO:0005886">
    <property type="term" value="C:plasma membrane"/>
    <property type="evidence" value="ECO:0007669"/>
    <property type="project" value="UniProtKB-SubCell"/>
</dbReference>
<evidence type="ECO:0000313" key="14">
    <source>
        <dbReference type="EMBL" id="KNC71616.1"/>
    </source>
</evidence>
<keyword evidence="5 13" id="KW-0812">Transmembrane</keyword>
<reference evidence="14 15" key="1">
    <citation type="submission" date="2011-02" db="EMBL/GenBank/DDBJ databases">
        <title>The Genome Sequence of Sphaeroforma arctica JP610.</title>
        <authorList>
            <consortium name="The Broad Institute Genome Sequencing Platform"/>
            <person name="Russ C."/>
            <person name="Cuomo C."/>
            <person name="Young S.K."/>
            <person name="Zeng Q."/>
            <person name="Gargeya S."/>
            <person name="Alvarado L."/>
            <person name="Berlin A."/>
            <person name="Chapman S.B."/>
            <person name="Chen Z."/>
            <person name="Freedman E."/>
            <person name="Gellesch M."/>
            <person name="Goldberg J."/>
            <person name="Griggs A."/>
            <person name="Gujja S."/>
            <person name="Heilman E."/>
            <person name="Heiman D."/>
            <person name="Howarth C."/>
            <person name="Mehta T."/>
            <person name="Neiman D."/>
            <person name="Pearson M."/>
            <person name="Roberts A."/>
            <person name="Saif S."/>
            <person name="Shea T."/>
            <person name="Shenoy N."/>
            <person name="Sisk P."/>
            <person name="Stolte C."/>
            <person name="Sykes S."/>
            <person name="White J."/>
            <person name="Yandava C."/>
            <person name="Burger G."/>
            <person name="Gray M.W."/>
            <person name="Holland P.W.H."/>
            <person name="King N."/>
            <person name="Lang F.B.F."/>
            <person name="Roger A.J."/>
            <person name="Ruiz-Trillo I."/>
            <person name="Haas B."/>
            <person name="Nusbaum C."/>
            <person name="Birren B."/>
        </authorList>
    </citation>
    <scope>NUCLEOTIDE SEQUENCE [LARGE SCALE GENOMIC DNA]</scope>
    <source>
        <strain evidence="14 15">JP610</strain>
    </source>
</reference>
<evidence type="ECO:0000256" key="6">
    <source>
        <dbReference type="ARBA" id="ARBA00022989"/>
    </source>
</evidence>
<dbReference type="Proteomes" id="UP000054560">
    <property type="component" value="Unassembled WGS sequence"/>
</dbReference>
<dbReference type="InterPro" id="IPR006990">
    <property type="entry name" value="Tweety"/>
</dbReference>
<evidence type="ECO:0000256" key="5">
    <source>
        <dbReference type="ARBA" id="ARBA00022692"/>
    </source>
</evidence>
<keyword evidence="12" id="KW-0407">Ion channel</keyword>
<evidence type="ECO:0000256" key="9">
    <source>
        <dbReference type="ARBA" id="ARBA00023173"/>
    </source>
</evidence>
<evidence type="ECO:0000256" key="11">
    <source>
        <dbReference type="ARBA" id="ARBA00023214"/>
    </source>
</evidence>
<evidence type="ECO:0000256" key="7">
    <source>
        <dbReference type="ARBA" id="ARBA00023065"/>
    </source>
</evidence>
<evidence type="ECO:0000256" key="4">
    <source>
        <dbReference type="ARBA" id="ARBA00022475"/>
    </source>
</evidence>
<keyword evidence="15" id="KW-1185">Reference proteome</keyword>
<evidence type="ECO:0000313" key="15">
    <source>
        <dbReference type="Proteomes" id="UP000054560"/>
    </source>
</evidence>
<comment type="similarity">
    <text evidence="2">Belongs to the tweety family.</text>
</comment>
<keyword evidence="8 13" id="KW-0472">Membrane</keyword>
<dbReference type="Pfam" id="PF04906">
    <property type="entry name" value="Tweety"/>
    <property type="match status" value="1"/>
</dbReference>
<keyword evidence="11" id="KW-0868">Chloride</keyword>
<dbReference type="GO" id="GO:0005254">
    <property type="term" value="F:chloride channel activity"/>
    <property type="evidence" value="ECO:0007669"/>
    <property type="project" value="UniProtKB-KW"/>
</dbReference>
<accession>A0A0L0F4U7</accession>
<evidence type="ECO:0000256" key="1">
    <source>
        <dbReference type="ARBA" id="ARBA00004651"/>
    </source>
</evidence>
<dbReference type="GeneID" id="25916348"/>
<evidence type="ECO:0000256" key="3">
    <source>
        <dbReference type="ARBA" id="ARBA00022448"/>
    </source>
</evidence>
<dbReference type="AlphaFoldDB" id="A0A0L0F4U7"/>
<comment type="subcellular location">
    <subcellularLocation>
        <location evidence="1">Cell membrane</location>
        <topology evidence="1">Multi-pass membrane protein</topology>
    </subcellularLocation>
</comment>
<keyword evidence="4" id="KW-1003">Cell membrane</keyword>
<evidence type="ECO:0000256" key="10">
    <source>
        <dbReference type="ARBA" id="ARBA00023180"/>
    </source>
</evidence>
<dbReference type="RefSeq" id="XP_014145518.1">
    <property type="nucleotide sequence ID" value="XM_014290043.1"/>
</dbReference>
<evidence type="ECO:0000256" key="12">
    <source>
        <dbReference type="ARBA" id="ARBA00023303"/>
    </source>
</evidence>
<gene>
    <name evidence="14" type="ORF">SARC_15844</name>
</gene>
<dbReference type="GO" id="GO:0034707">
    <property type="term" value="C:chloride channel complex"/>
    <property type="evidence" value="ECO:0007669"/>
    <property type="project" value="UniProtKB-KW"/>
</dbReference>
<organism evidence="14 15">
    <name type="scientific">Sphaeroforma arctica JP610</name>
    <dbReference type="NCBI Taxonomy" id="667725"/>
    <lineage>
        <taxon>Eukaryota</taxon>
        <taxon>Ichthyosporea</taxon>
        <taxon>Ichthyophonida</taxon>
        <taxon>Sphaeroforma</taxon>
    </lineage>
</organism>
<keyword evidence="6 13" id="KW-1133">Transmembrane helix</keyword>
<protein>
    <submittedName>
        <fullName evidence="14">Uncharacterized protein</fullName>
    </submittedName>
</protein>
<dbReference type="EMBL" id="KQ248452">
    <property type="protein sequence ID" value="KNC71616.1"/>
    <property type="molecule type" value="Genomic_DNA"/>
</dbReference>